<comment type="subcellular location">
    <subcellularLocation>
        <location evidence="1">Cell membrane</location>
        <topology evidence="1">Multi-pass membrane protein</topology>
    </subcellularLocation>
</comment>
<evidence type="ECO:0000256" key="3">
    <source>
        <dbReference type="ARBA" id="ARBA00022475"/>
    </source>
</evidence>
<feature type="transmembrane region" description="Helical" evidence="7">
    <location>
        <begin position="44"/>
        <end position="67"/>
    </location>
</feature>
<sequence length="181" mass="19861">MLHDYLTLVWVFFKIGLFSFGGGLAMIPLFIIEFEKQGWMTSHEFLNVLSLAQVTPGAIAMNSATYVGNKVQGIGGGIVATLSLASPSIIVMLVLSKVLAKVKNHPIKEAIFNGLKPVTVALILYAGFQIAQTTFFKGQTYDLEWKPIVICITIAVIQHFYNKLNPIFLIMLSAILGMVLL</sequence>
<keyword evidence="9" id="KW-1185">Reference proteome</keyword>
<evidence type="ECO:0000256" key="5">
    <source>
        <dbReference type="ARBA" id="ARBA00022989"/>
    </source>
</evidence>
<protein>
    <submittedName>
        <fullName evidence="8">Chromate transporter</fullName>
    </submittedName>
</protein>
<reference evidence="8" key="1">
    <citation type="submission" date="2021-01" db="EMBL/GenBank/DDBJ databases">
        <title>Fulvivirga kasyanovii gen. nov., sp nov., a novel member of the phylum Bacteroidetes isolated from seawater in a mussel farm.</title>
        <authorList>
            <person name="Zhao L.-H."/>
            <person name="Wang Z.-J."/>
        </authorList>
    </citation>
    <scope>NUCLEOTIDE SEQUENCE</scope>
    <source>
        <strain evidence="8">2943</strain>
    </source>
</reference>
<dbReference type="EMBL" id="JAESIY010000007">
    <property type="protein sequence ID" value="MBL3657104.1"/>
    <property type="molecule type" value="Genomic_DNA"/>
</dbReference>
<evidence type="ECO:0000313" key="9">
    <source>
        <dbReference type="Proteomes" id="UP000659388"/>
    </source>
</evidence>
<evidence type="ECO:0000256" key="4">
    <source>
        <dbReference type="ARBA" id="ARBA00022692"/>
    </source>
</evidence>
<evidence type="ECO:0000256" key="1">
    <source>
        <dbReference type="ARBA" id="ARBA00004651"/>
    </source>
</evidence>
<dbReference type="InterPro" id="IPR003370">
    <property type="entry name" value="Chromate_transpt"/>
</dbReference>
<dbReference type="Proteomes" id="UP000659388">
    <property type="component" value="Unassembled WGS sequence"/>
</dbReference>
<keyword evidence="3" id="KW-1003">Cell membrane</keyword>
<keyword evidence="5 7" id="KW-1133">Transmembrane helix</keyword>
<dbReference type="Pfam" id="PF02417">
    <property type="entry name" value="Chromate_transp"/>
    <property type="match status" value="1"/>
</dbReference>
<keyword evidence="6 7" id="KW-0472">Membrane</keyword>
<evidence type="ECO:0000256" key="6">
    <source>
        <dbReference type="ARBA" id="ARBA00023136"/>
    </source>
</evidence>
<dbReference type="PANTHER" id="PTHR43663:SF1">
    <property type="entry name" value="CHROMATE TRANSPORTER"/>
    <property type="match status" value="1"/>
</dbReference>
<dbReference type="PANTHER" id="PTHR43663">
    <property type="entry name" value="CHROMATE TRANSPORT PROTEIN-RELATED"/>
    <property type="match status" value="1"/>
</dbReference>
<dbReference type="GO" id="GO:0015109">
    <property type="term" value="F:chromate transmembrane transporter activity"/>
    <property type="evidence" value="ECO:0007669"/>
    <property type="project" value="InterPro"/>
</dbReference>
<dbReference type="AlphaFoldDB" id="A0A937F9I7"/>
<dbReference type="InterPro" id="IPR052518">
    <property type="entry name" value="CHR_Transporter"/>
</dbReference>
<evidence type="ECO:0000313" key="8">
    <source>
        <dbReference type="EMBL" id="MBL3657104.1"/>
    </source>
</evidence>
<comment type="similarity">
    <text evidence="2">Belongs to the chromate ion transporter (CHR) (TC 2.A.51) family.</text>
</comment>
<evidence type="ECO:0000256" key="7">
    <source>
        <dbReference type="SAM" id="Phobius"/>
    </source>
</evidence>
<feature type="transmembrane region" description="Helical" evidence="7">
    <location>
        <begin position="6"/>
        <end position="32"/>
    </location>
</feature>
<name>A0A937F9I7_9BACT</name>
<gene>
    <name evidence="8" type="ORF">JL102_13235</name>
</gene>
<proteinExistence type="inferred from homology"/>
<organism evidence="8 9">
    <name type="scientific">Fulvivirga sediminis</name>
    <dbReference type="NCBI Taxonomy" id="2803949"/>
    <lineage>
        <taxon>Bacteria</taxon>
        <taxon>Pseudomonadati</taxon>
        <taxon>Bacteroidota</taxon>
        <taxon>Cytophagia</taxon>
        <taxon>Cytophagales</taxon>
        <taxon>Fulvivirgaceae</taxon>
        <taxon>Fulvivirga</taxon>
    </lineage>
</organism>
<dbReference type="GO" id="GO:0005886">
    <property type="term" value="C:plasma membrane"/>
    <property type="evidence" value="ECO:0007669"/>
    <property type="project" value="UniProtKB-SubCell"/>
</dbReference>
<evidence type="ECO:0000256" key="2">
    <source>
        <dbReference type="ARBA" id="ARBA00005262"/>
    </source>
</evidence>
<comment type="caution">
    <text evidence="8">The sequence shown here is derived from an EMBL/GenBank/DDBJ whole genome shotgun (WGS) entry which is preliminary data.</text>
</comment>
<accession>A0A937F9I7</accession>
<feature type="transmembrane region" description="Helical" evidence="7">
    <location>
        <begin position="73"/>
        <end position="95"/>
    </location>
</feature>
<dbReference type="RefSeq" id="WP_202244901.1">
    <property type="nucleotide sequence ID" value="NZ_JAESIY010000007.1"/>
</dbReference>
<keyword evidence="4 7" id="KW-0812">Transmembrane</keyword>